<dbReference type="InterPro" id="IPR013486">
    <property type="entry name" value="SpoIID/LytB"/>
</dbReference>
<dbReference type="AlphaFoldDB" id="A0A1I0CWD0"/>
<evidence type="ECO:0000313" key="4">
    <source>
        <dbReference type="Proteomes" id="UP000243819"/>
    </source>
</evidence>
<feature type="domain" description="Sporulation stage II protein D amidase enhancer LytB N-terminal" evidence="2">
    <location>
        <begin position="81"/>
        <end position="171"/>
    </location>
</feature>
<dbReference type="NCBIfam" id="TIGR02669">
    <property type="entry name" value="SpoIID_LytB"/>
    <property type="match status" value="1"/>
</dbReference>
<name>A0A1I0CWD0_9FIRM</name>
<dbReference type="GO" id="GO:0030435">
    <property type="term" value="P:sporulation resulting in formation of a cellular spore"/>
    <property type="evidence" value="ECO:0007669"/>
    <property type="project" value="InterPro"/>
</dbReference>
<proteinExistence type="predicted"/>
<sequence length="346" mass="38684">MVKKSLTLILCILIIISIGAGCRVMRRPAPNPETEPQQETKPFNEDNEEITVEEKTTVKIPDQISQGENKEPKLRVYIAEQGTIKTMAIEEYIMGVVAAEMDPTWEKQALAAQAIKARTFTLQKIAEDGGVPSRNADASSNIEEFQAYDPSRINDQVKEAVESTRGLVAVYKDQFVRAWFHAYCGGKTSTAPVGLNYQDDNPPYIQSVECPCFDGIDEDLRYWEKSYTTSRVRNVARQVAGKDPGNVTSFKIGQEEEGRAVTFLINNVEVNAAEFRLAIDSTEFKSTIINDVNISGNTITFKGQGYGHGVGLCQWGAQVFARDQGKNPEEIIKHYFKDVVIQKLWE</sequence>
<dbReference type="Proteomes" id="UP000243819">
    <property type="component" value="Unassembled WGS sequence"/>
</dbReference>
<dbReference type="RefSeq" id="WP_091351620.1">
    <property type="nucleotide sequence ID" value="NZ_FOIF01000101.1"/>
</dbReference>
<evidence type="ECO:0000259" key="2">
    <source>
        <dbReference type="Pfam" id="PF08486"/>
    </source>
</evidence>
<gene>
    <name evidence="3" type="ORF">SAMN03080614_11013</name>
</gene>
<dbReference type="STRING" id="1120990.SAMN03080614_11013"/>
<dbReference type="OrthoDB" id="9794671at2"/>
<dbReference type="InterPro" id="IPR013693">
    <property type="entry name" value="SpoIID/LytB_N"/>
</dbReference>
<dbReference type="Pfam" id="PF08486">
    <property type="entry name" value="SpoIID"/>
    <property type="match status" value="1"/>
</dbReference>
<organism evidence="3 4">
    <name type="scientific">Anaerobranca gottschalkii DSM 13577</name>
    <dbReference type="NCBI Taxonomy" id="1120990"/>
    <lineage>
        <taxon>Bacteria</taxon>
        <taxon>Bacillati</taxon>
        <taxon>Bacillota</taxon>
        <taxon>Clostridia</taxon>
        <taxon>Eubacteriales</taxon>
        <taxon>Proteinivoracaceae</taxon>
        <taxon>Anaerobranca</taxon>
    </lineage>
</organism>
<accession>A0A1I0CWD0</accession>
<dbReference type="EMBL" id="FOIF01000101">
    <property type="protein sequence ID" value="SET24059.1"/>
    <property type="molecule type" value="Genomic_DNA"/>
</dbReference>
<feature type="region of interest" description="Disordered" evidence="1">
    <location>
        <begin position="27"/>
        <end position="50"/>
    </location>
</feature>
<keyword evidence="4" id="KW-1185">Reference proteome</keyword>
<dbReference type="PROSITE" id="PS51257">
    <property type="entry name" value="PROKAR_LIPOPROTEIN"/>
    <property type="match status" value="1"/>
</dbReference>
<protein>
    <submittedName>
        <fullName evidence="3">Stage II sporulation protein D</fullName>
    </submittedName>
</protein>
<evidence type="ECO:0000256" key="1">
    <source>
        <dbReference type="SAM" id="MobiDB-lite"/>
    </source>
</evidence>
<evidence type="ECO:0000313" key="3">
    <source>
        <dbReference type="EMBL" id="SET24059.1"/>
    </source>
</evidence>
<reference evidence="4" key="1">
    <citation type="submission" date="2016-10" db="EMBL/GenBank/DDBJ databases">
        <authorList>
            <person name="Varghese N."/>
            <person name="Submissions S."/>
        </authorList>
    </citation>
    <scope>NUCLEOTIDE SEQUENCE [LARGE SCALE GENOMIC DNA]</scope>
    <source>
        <strain evidence="4">DSM 13577</strain>
    </source>
</reference>